<feature type="transmembrane region" description="Helical" evidence="1">
    <location>
        <begin position="93"/>
        <end position="113"/>
    </location>
</feature>
<proteinExistence type="predicted"/>
<dbReference type="RefSeq" id="WP_234816041.1">
    <property type="nucleotide sequence ID" value="NZ_BLKS01000001.1"/>
</dbReference>
<dbReference type="AlphaFoldDB" id="A0A7I9WAK9"/>
<evidence type="ECO:0008006" key="4">
    <source>
        <dbReference type="Google" id="ProtNLM"/>
    </source>
</evidence>
<evidence type="ECO:0000313" key="2">
    <source>
        <dbReference type="EMBL" id="GFG54408.1"/>
    </source>
</evidence>
<feature type="transmembrane region" description="Helical" evidence="1">
    <location>
        <begin position="120"/>
        <end position="140"/>
    </location>
</feature>
<keyword evidence="1" id="KW-1133">Transmembrane helix</keyword>
<name>A0A7I9WAK9_MYCAG</name>
<organism evidence="2 3">
    <name type="scientific">Mycolicibacterium agri</name>
    <name type="common">Mycobacterium agri</name>
    <dbReference type="NCBI Taxonomy" id="36811"/>
    <lineage>
        <taxon>Bacteria</taxon>
        <taxon>Bacillati</taxon>
        <taxon>Actinomycetota</taxon>
        <taxon>Actinomycetes</taxon>
        <taxon>Mycobacteriales</taxon>
        <taxon>Mycobacteriaceae</taxon>
        <taxon>Mycolicibacterium</taxon>
    </lineage>
</organism>
<feature type="transmembrane region" description="Helical" evidence="1">
    <location>
        <begin position="344"/>
        <end position="364"/>
    </location>
</feature>
<dbReference type="EMBL" id="BLKS01000001">
    <property type="protein sequence ID" value="GFG54408.1"/>
    <property type="molecule type" value="Genomic_DNA"/>
</dbReference>
<comment type="caution">
    <text evidence="2">The sequence shown here is derived from an EMBL/GenBank/DDBJ whole genome shotgun (WGS) entry which is preliminary data.</text>
</comment>
<keyword evidence="1" id="KW-0812">Transmembrane</keyword>
<feature type="transmembrane region" description="Helical" evidence="1">
    <location>
        <begin position="198"/>
        <end position="216"/>
    </location>
</feature>
<feature type="transmembrane region" description="Helical" evidence="1">
    <location>
        <begin position="21"/>
        <end position="39"/>
    </location>
</feature>
<accession>A0A7I9WAK9</accession>
<gene>
    <name evidence="2" type="ORF">MAGR_58490</name>
</gene>
<sequence>MVATGSAPAGALPERRHLRRLIGGHAALFAIGATSFVQIANVTVTSVSVVCLLLVPGWLMMTHRGADLLPLVLAALGWISFLASCLVNHSSVLWPNAVAPAAFGLYLMGLTVLTGRRVDAIATMMAGLAVGTVAFFLTQGIKLTHTGSFLDMWKYGIASAVTVLILYALTAARAPAWLSPSALAVLGLASLGLNYRSHALVCVLASALLFINLALGSRIRRRWQFAGLIGVGLAFAYVMPIAARTGLFGSALQRKTLQQDAVDVPLLLAGRSEPPMTFTAISQRPLLGWGNAMNFTQDMYTQAEHLAIRMGFSPEFPFDAIWRIPPSDYSATHSILLGAWAEGGVLAVLLPAWLLVACLGIICNFTRLERWAPLGATVALQGLWDLLYGPWQYNMIPTFACIALFFSAIHFRAHDPGSLIEP</sequence>
<protein>
    <recommendedName>
        <fullName evidence="4">Ligase</fullName>
    </recommendedName>
</protein>
<feature type="transmembrane region" description="Helical" evidence="1">
    <location>
        <begin position="152"/>
        <end position="169"/>
    </location>
</feature>
<reference evidence="2 3" key="1">
    <citation type="journal article" date="2019" name="Emerg. Microbes Infect.">
        <title>Comprehensive subspecies identification of 175 nontuberculous mycobacteria species based on 7547 genomic profiles.</title>
        <authorList>
            <person name="Matsumoto Y."/>
            <person name="Kinjo T."/>
            <person name="Motooka D."/>
            <person name="Nabeya D."/>
            <person name="Jung N."/>
            <person name="Uechi K."/>
            <person name="Horii T."/>
            <person name="Iida T."/>
            <person name="Fujita J."/>
            <person name="Nakamura S."/>
        </authorList>
    </citation>
    <scope>NUCLEOTIDE SEQUENCE [LARGE SCALE GENOMIC DNA]</scope>
    <source>
        <strain evidence="2 3">JCM 6377</strain>
    </source>
</reference>
<dbReference type="Proteomes" id="UP000465302">
    <property type="component" value="Unassembled WGS sequence"/>
</dbReference>
<evidence type="ECO:0000256" key="1">
    <source>
        <dbReference type="SAM" id="Phobius"/>
    </source>
</evidence>
<feature type="transmembrane region" description="Helical" evidence="1">
    <location>
        <begin position="223"/>
        <end position="243"/>
    </location>
</feature>
<feature type="transmembrane region" description="Helical" evidence="1">
    <location>
        <begin position="68"/>
        <end position="87"/>
    </location>
</feature>
<evidence type="ECO:0000313" key="3">
    <source>
        <dbReference type="Proteomes" id="UP000465302"/>
    </source>
</evidence>
<feature type="transmembrane region" description="Helical" evidence="1">
    <location>
        <begin position="395"/>
        <end position="413"/>
    </location>
</feature>
<keyword evidence="1" id="KW-0472">Membrane</keyword>